<dbReference type="PANTHER" id="PTHR30026:SF22">
    <property type="entry name" value="OUTER MEMBRANE EFFLUX PROTEIN"/>
    <property type="match status" value="1"/>
</dbReference>
<dbReference type="SUPFAM" id="SSF56954">
    <property type="entry name" value="Outer membrane efflux proteins (OEP)"/>
    <property type="match status" value="1"/>
</dbReference>
<dbReference type="AlphaFoldDB" id="A0A382HH76"/>
<dbReference type="GO" id="GO:0009279">
    <property type="term" value="C:cell outer membrane"/>
    <property type="evidence" value="ECO:0007669"/>
    <property type="project" value="UniProtKB-SubCell"/>
</dbReference>
<organism evidence="7">
    <name type="scientific">marine metagenome</name>
    <dbReference type="NCBI Taxonomy" id="408172"/>
    <lineage>
        <taxon>unclassified sequences</taxon>
        <taxon>metagenomes</taxon>
        <taxon>ecological metagenomes</taxon>
    </lineage>
</organism>
<dbReference type="InterPro" id="IPR051906">
    <property type="entry name" value="TolC-like"/>
</dbReference>
<evidence type="ECO:0008006" key="8">
    <source>
        <dbReference type="Google" id="ProtNLM"/>
    </source>
</evidence>
<feature type="non-terminal residue" evidence="7">
    <location>
        <position position="1"/>
    </location>
</feature>
<keyword evidence="4" id="KW-0812">Transmembrane</keyword>
<dbReference type="GO" id="GO:0015288">
    <property type="term" value="F:porin activity"/>
    <property type="evidence" value="ECO:0007669"/>
    <property type="project" value="TreeGrafter"/>
</dbReference>
<keyword evidence="2" id="KW-0813">Transport</keyword>
<reference evidence="7" key="1">
    <citation type="submission" date="2018-05" db="EMBL/GenBank/DDBJ databases">
        <authorList>
            <person name="Lanie J.A."/>
            <person name="Ng W.-L."/>
            <person name="Kazmierczak K.M."/>
            <person name="Andrzejewski T.M."/>
            <person name="Davidsen T.M."/>
            <person name="Wayne K.J."/>
            <person name="Tettelin H."/>
            <person name="Glass J.I."/>
            <person name="Rusch D."/>
            <person name="Podicherti R."/>
            <person name="Tsui H.-C.T."/>
            <person name="Winkler M.E."/>
        </authorList>
    </citation>
    <scope>NUCLEOTIDE SEQUENCE</scope>
</reference>
<keyword evidence="5" id="KW-0472">Membrane</keyword>
<gene>
    <name evidence="7" type="ORF">METZ01_LOCUS239376</name>
</gene>
<name>A0A382HH76_9ZZZZ</name>
<comment type="subcellular location">
    <subcellularLocation>
        <location evidence="1">Cell outer membrane</location>
    </subcellularLocation>
</comment>
<keyword evidence="3" id="KW-1134">Transmembrane beta strand</keyword>
<evidence type="ECO:0000256" key="4">
    <source>
        <dbReference type="ARBA" id="ARBA00022692"/>
    </source>
</evidence>
<dbReference type="GO" id="GO:1990281">
    <property type="term" value="C:efflux pump complex"/>
    <property type="evidence" value="ECO:0007669"/>
    <property type="project" value="TreeGrafter"/>
</dbReference>
<dbReference type="Gene3D" id="1.20.1600.10">
    <property type="entry name" value="Outer membrane efflux proteins (OEP)"/>
    <property type="match status" value="1"/>
</dbReference>
<evidence type="ECO:0000256" key="2">
    <source>
        <dbReference type="ARBA" id="ARBA00022448"/>
    </source>
</evidence>
<sequence>IIISLLLTVSVVFLANSETFIEKVNVLIKTHKRILAAKDTIKSVEEQVSVARKSWFPELSSTAFYGYEKRNLAPGNRNTSMPPHEVDLSITQPILDFGAKSSALDIAKLQLSQSKLALDATLQGVLLEAISAQVTLISAIEIERYAKRSVSNIKQQAKLEDARVSIGSGFSTDVLQAKAQLAGAEARYTLSKGARSSSENRYRSVFGSLPERNQKLEQLAIPVDRLPTSIDVAVSRSLKNNAQVKALTVARDTARAAIKQTRAAEFSPTVNLILDTKYKHNVSGTSGNAYEHLIKGELKYTFNLGATSFNNLAAVKANYFASVNRLMDAQNLVEEQARNAYEQLKITQRNAKFLRNQANISGEFLRLARKERRLGRRSLLDVLSGETVEINASSDATNAENQVIVAAYSMLFVMGDLKVEDIKIEDQK</sequence>
<dbReference type="InterPro" id="IPR003423">
    <property type="entry name" value="OMP_efflux"/>
</dbReference>
<accession>A0A382HH76</accession>
<dbReference type="Pfam" id="PF02321">
    <property type="entry name" value="OEP"/>
    <property type="match status" value="2"/>
</dbReference>
<dbReference type="EMBL" id="UINC01061199">
    <property type="protein sequence ID" value="SVB86522.1"/>
    <property type="molecule type" value="Genomic_DNA"/>
</dbReference>
<evidence type="ECO:0000256" key="3">
    <source>
        <dbReference type="ARBA" id="ARBA00022452"/>
    </source>
</evidence>
<keyword evidence="6" id="KW-0998">Cell outer membrane</keyword>
<evidence type="ECO:0000256" key="5">
    <source>
        <dbReference type="ARBA" id="ARBA00023136"/>
    </source>
</evidence>
<proteinExistence type="predicted"/>
<evidence type="ECO:0000256" key="6">
    <source>
        <dbReference type="ARBA" id="ARBA00023237"/>
    </source>
</evidence>
<evidence type="ECO:0000256" key="1">
    <source>
        <dbReference type="ARBA" id="ARBA00004442"/>
    </source>
</evidence>
<evidence type="ECO:0000313" key="7">
    <source>
        <dbReference type="EMBL" id="SVB86522.1"/>
    </source>
</evidence>
<dbReference type="PANTHER" id="PTHR30026">
    <property type="entry name" value="OUTER MEMBRANE PROTEIN TOLC"/>
    <property type="match status" value="1"/>
</dbReference>
<dbReference type="GO" id="GO:0015562">
    <property type="term" value="F:efflux transmembrane transporter activity"/>
    <property type="evidence" value="ECO:0007669"/>
    <property type="project" value="InterPro"/>
</dbReference>
<protein>
    <recommendedName>
        <fullName evidence="8">Outer membrane efflux protein</fullName>
    </recommendedName>
</protein>